<dbReference type="EMBL" id="CP003117">
    <property type="protein sequence ID" value="AET63827.1"/>
    <property type="molecule type" value="Genomic_DNA"/>
</dbReference>
<dbReference type="PATRIC" id="fig|1110509.7.peg.494"/>
<dbReference type="RefSeq" id="WP_014586012.1">
    <property type="nucleotide sequence ID" value="NC_017527.1"/>
</dbReference>
<dbReference type="KEGG" id="mhi:Mhar_0442"/>
<name>G7WMP3_METH6</name>
<keyword evidence="1" id="KW-0238">DNA-binding</keyword>
<proteinExistence type="predicted"/>
<dbReference type="GO" id="GO:0010212">
    <property type="term" value="P:response to ionizing radiation"/>
    <property type="evidence" value="ECO:0007669"/>
    <property type="project" value="TreeGrafter"/>
</dbReference>
<dbReference type="AlphaFoldDB" id="G7WMP3"/>
<dbReference type="PANTHER" id="PTHR13356:SF0">
    <property type="entry name" value="SOSS COMPLEX SUBUNIT B HOMOLOG"/>
    <property type="match status" value="1"/>
</dbReference>
<dbReference type="Gene3D" id="2.40.50.140">
    <property type="entry name" value="Nucleic acid-binding proteins"/>
    <property type="match status" value="3"/>
</dbReference>
<sequence length="371" mass="40787">MDQEIGEVYEQIKDMISPEEFEERVGEKVELMGELCDRRTAAMLVAREFGEVELKIDRIRPETGKVTFVGKVVAISEVHEFPRSGGGVGRVANVTLADETGSVRIVLWDELAEPVSTGELHLDQTLRVRGFTREGYFGTEVTVDRGGLEEVEAEITTRTEPLKISEVRADMGDIHILARVLDPGTVREFSRRDGSVGLVRSVILGDSSGKIRLTLWNEKAEIDLAEGDALEVTNALSRERYGSVEVQAGGYSVVKKSDVPVEYQEKMTQVSDLAAGSICSISGFVSGLGEVREFERDDGTVGRVANIYVSDGTGRVRVALWNDQVRLIEDLDLGSRIDIVDCMARAGWNGDVELSCGWSTRVTFAPPEERG</sequence>
<dbReference type="STRING" id="1110509.Mhar_0442"/>
<gene>
    <name evidence="2" type="ordered locus">Mhar_0442</name>
</gene>
<dbReference type="NCBIfam" id="NF012035">
    <property type="entry name" value="PRK15491.1"/>
    <property type="match status" value="1"/>
</dbReference>
<protein>
    <submittedName>
        <fullName evidence="2">OB-fold nucleic acid binding domain protein</fullName>
    </submittedName>
</protein>
<dbReference type="CDD" id="cd04491">
    <property type="entry name" value="SoSSB_OBF"/>
    <property type="match status" value="3"/>
</dbReference>
<accession>G7WMP3</accession>
<organism evidence="2 3">
    <name type="scientific">Methanothrix harundinacea (strain 6Ac)</name>
    <name type="common">Methanosaeta harundinacea</name>
    <dbReference type="NCBI Taxonomy" id="1110509"/>
    <lineage>
        <taxon>Archaea</taxon>
        <taxon>Methanobacteriati</taxon>
        <taxon>Methanobacteriota</taxon>
        <taxon>Stenosarchaea group</taxon>
        <taxon>Methanomicrobia</taxon>
        <taxon>Methanotrichales</taxon>
        <taxon>Methanotrichaceae</taxon>
        <taxon>Methanothrix</taxon>
    </lineage>
</organism>
<dbReference type="OrthoDB" id="6262at2157"/>
<keyword evidence="3" id="KW-1185">Reference proteome</keyword>
<evidence type="ECO:0000256" key="1">
    <source>
        <dbReference type="ARBA" id="ARBA00023125"/>
    </source>
</evidence>
<dbReference type="InterPro" id="IPR051231">
    <property type="entry name" value="SOSS-B"/>
</dbReference>
<dbReference type="InterPro" id="IPR012340">
    <property type="entry name" value="NA-bd_OB-fold"/>
</dbReference>
<dbReference type="Proteomes" id="UP000005877">
    <property type="component" value="Chromosome"/>
</dbReference>
<dbReference type="GeneID" id="12509611"/>
<dbReference type="GO" id="GO:0003677">
    <property type="term" value="F:DNA binding"/>
    <property type="evidence" value="ECO:0007669"/>
    <property type="project" value="UniProtKB-KW"/>
</dbReference>
<dbReference type="GO" id="GO:0000724">
    <property type="term" value="P:double-strand break repair via homologous recombination"/>
    <property type="evidence" value="ECO:0007669"/>
    <property type="project" value="TreeGrafter"/>
</dbReference>
<reference evidence="2 3" key="1">
    <citation type="journal article" date="2012" name="PLoS ONE">
        <title>The genome characteristics and predicted function of methyl-group oxidation pathway in the obligate aceticlastic methanogens, Methanosaeta spp.</title>
        <authorList>
            <person name="Zhu J."/>
            <person name="Zheng H."/>
            <person name="Ai G."/>
            <person name="Zhang G."/>
            <person name="Liu D."/>
            <person name="Liu X."/>
            <person name="Dong X."/>
        </authorList>
    </citation>
    <scope>NUCLEOTIDE SEQUENCE [LARGE SCALE GENOMIC DNA]</scope>
    <source>
        <strain evidence="2 3">6Ac</strain>
    </source>
</reference>
<dbReference type="PANTHER" id="PTHR13356">
    <property type="entry name" value="OB FOLD NUCLEIC ACID BINDING PROTEIN-RELATED"/>
    <property type="match status" value="1"/>
</dbReference>
<evidence type="ECO:0000313" key="2">
    <source>
        <dbReference type="EMBL" id="AET63827.1"/>
    </source>
</evidence>
<dbReference type="SUPFAM" id="SSF50249">
    <property type="entry name" value="Nucleic acid-binding proteins"/>
    <property type="match status" value="3"/>
</dbReference>
<dbReference type="HOGENOM" id="CLU_043913_0_0_2"/>
<evidence type="ECO:0000313" key="3">
    <source>
        <dbReference type="Proteomes" id="UP000005877"/>
    </source>
</evidence>